<feature type="transmembrane region" description="Helical" evidence="7">
    <location>
        <begin position="311"/>
        <end position="333"/>
    </location>
</feature>
<keyword evidence="3 7" id="KW-0812">Transmembrane</keyword>
<dbReference type="Proteomes" id="UP000311382">
    <property type="component" value="Unassembled WGS sequence"/>
</dbReference>
<feature type="transmembrane region" description="Helical" evidence="7">
    <location>
        <begin position="274"/>
        <end position="291"/>
    </location>
</feature>
<feature type="transmembrane region" description="Helical" evidence="7">
    <location>
        <begin position="46"/>
        <end position="70"/>
    </location>
</feature>
<dbReference type="Pfam" id="PF07690">
    <property type="entry name" value="MFS_1"/>
    <property type="match status" value="1"/>
</dbReference>
<feature type="transmembrane region" description="Helical" evidence="7">
    <location>
        <begin position="90"/>
        <end position="107"/>
    </location>
</feature>
<evidence type="ECO:0000313" key="9">
    <source>
        <dbReference type="Proteomes" id="UP000311382"/>
    </source>
</evidence>
<evidence type="ECO:0000256" key="1">
    <source>
        <dbReference type="ARBA" id="ARBA00004141"/>
    </source>
</evidence>
<keyword evidence="4 7" id="KW-1133">Transmembrane helix</keyword>
<evidence type="ECO:0000256" key="3">
    <source>
        <dbReference type="ARBA" id="ARBA00022692"/>
    </source>
</evidence>
<dbReference type="InterPro" id="IPR036259">
    <property type="entry name" value="MFS_trans_sf"/>
</dbReference>
<evidence type="ECO:0000256" key="4">
    <source>
        <dbReference type="ARBA" id="ARBA00022989"/>
    </source>
</evidence>
<organism evidence="8 9">
    <name type="scientific">Rhodotorula diobovata</name>
    <dbReference type="NCBI Taxonomy" id="5288"/>
    <lineage>
        <taxon>Eukaryota</taxon>
        <taxon>Fungi</taxon>
        <taxon>Dikarya</taxon>
        <taxon>Basidiomycota</taxon>
        <taxon>Pucciniomycotina</taxon>
        <taxon>Microbotryomycetes</taxon>
        <taxon>Sporidiobolales</taxon>
        <taxon>Sporidiobolaceae</taxon>
        <taxon>Rhodotorula</taxon>
    </lineage>
</organism>
<dbReference type="EMBL" id="SOZI01000093">
    <property type="protein sequence ID" value="TNY19526.1"/>
    <property type="molecule type" value="Genomic_DNA"/>
</dbReference>
<dbReference type="GO" id="GO:0022857">
    <property type="term" value="F:transmembrane transporter activity"/>
    <property type="evidence" value="ECO:0007669"/>
    <property type="project" value="InterPro"/>
</dbReference>
<feature type="transmembrane region" description="Helical" evidence="7">
    <location>
        <begin position="176"/>
        <end position="194"/>
    </location>
</feature>
<dbReference type="Gene3D" id="1.20.1250.20">
    <property type="entry name" value="MFS general substrate transporter like domains"/>
    <property type="match status" value="2"/>
</dbReference>
<gene>
    <name evidence="8" type="ORF">DMC30DRAFT_302479</name>
</gene>
<feature type="transmembrane region" description="Helical" evidence="7">
    <location>
        <begin position="434"/>
        <end position="457"/>
    </location>
</feature>
<reference evidence="8 9" key="1">
    <citation type="submission" date="2019-03" db="EMBL/GenBank/DDBJ databases">
        <title>Rhodosporidium diobovatum UCD-FST 08-225 genome sequencing, assembly, and annotation.</title>
        <authorList>
            <person name="Fakankun I.U."/>
            <person name="Fristensky B."/>
            <person name="Levin D.B."/>
        </authorList>
    </citation>
    <scope>NUCLEOTIDE SEQUENCE [LARGE SCALE GENOMIC DNA]</scope>
    <source>
        <strain evidence="8 9">UCD-FST 08-225</strain>
    </source>
</reference>
<evidence type="ECO:0000256" key="5">
    <source>
        <dbReference type="ARBA" id="ARBA00023136"/>
    </source>
</evidence>
<comment type="caution">
    <text evidence="8">The sequence shown here is derived from an EMBL/GenBank/DDBJ whole genome shotgun (WGS) entry which is preliminary data.</text>
</comment>
<evidence type="ECO:0000256" key="6">
    <source>
        <dbReference type="SAM" id="MobiDB-lite"/>
    </source>
</evidence>
<dbReference type="OrthoDB" id="6730379at2759"/>
<feature type="transmembrane region" description="Helical" evidence="7">
    <location>
        <begin position="371"/>
        <end position="392"/>
    </location>
</feature>
<feature type="transmembrane region" description="Helical" evidence="7">
    <location>
        <begin position="404"/>
        <end position="422"/>
    </location>
</feature>
<evidence type="ECO:0000256" key="2">
    <source>
        <dbReference type="ARBA" id="ARBA00022448"/>
    </source>
</evidence>
<feature type="transmembrane region" description="Helical" evidence="7">
    <location>
        <begin position="143"/>
        <end position="164"/>
    </location>
</feature>
<feature type="transmembrane region" description="Helical" evidence="7">
    <location>
        <begin position="114"/>
        <end position="131"/>
    </location>
</feature>
<dbReference type="InterPro" id="IPR011701">
    <property type="entry name" value="MFS"/>
</dbReference>
<keyword evidence="2" id="KW-0813">Transport</keyword>
<comment type="subcellular location">
    <subcellularLocation>
        <location evidence="1">Membrane</location>
        <topology evidence="1">Multi-pass membrane protein</topology>
    </subcellularLocation>
</comment>
<name>A0A5C5FTF7_9BASI</name>
<dbReference type="PANTHER" id="PTHR43791">
    <property type="entry name" value="PERMEASE-RELATED"/>
    <property type="match status" value="1"/>
</dbReference>
<keyword evidence="5 7" id="KW-0472">Membrane</keyword>
<evidence type="ECO:0000256" key="7">
    <source>
        <dbReference type="SAM" id="Phobius"/>
    </source>
</evidence>
<feature type="transmembrane region" description="Helical" evidence="7">
    <location>
        <begin position="340"/>
        <end position="359"/>
    </location>
</feature>
<evidence type="ECO:0000313" key="8">
    <source>
        <dbReference type="EMBL" id="TNY19526.1"/>
    </source>
</evidence>
<dbReference type="GO" id="GO:0016020">
    <property type="term" value="C:membrane"/>
    <property type="evidence" value="ECO:0007669"/>
    <property type="project" value="UniProtKB-SubCell"/>
</dbReference>
<keyword evidence="9" id="KW-1185">Reference proteome</keyword>
<dbReference type="STRING" id="5288.A0A5C5FTF7"/>
<sequence>MSAPTPTLSKEHDLADEKASTEIYERAPVVVTAEDDKRIRRATDKVILIVLIVVYWLQVLDKTVLGYTAAVGLKEDAHLVGNEYSTLSSIAPYAQIGFQPLGAYLLVKIKPKTLVPSLVALWGASLMGMGGANSFGSLVATRILLGCFEASCLAAFSLITTSWYRRVEQPLRVAAWYSMNGMGTIVGALVVWALSHAHSKLHTHQLVFLTLGGLTVLTAPFVWYFLDNGPSSAKFLSAEDRLKAVERLRANRNAGDSTKFKWPQVKEFALDPKTYLFATLTLLSNVMPYSYSTFGPLLLNGIAGLDKRTTLLLQPPFGCLQILAIWLTSWLAYRFRAKGIFYALLYLPVLLGFALLYALPRDRANLGPLLFGFYLQAFSFGANPLLIGWIGANVAGKTKKSATMSLYMAASAAGNIIAPNLFKASDAPLYLHGLMMNLILTAITLLNIAALVAVLWWQNQQKMKQRVANGKPAKLVDLSMERKYNEALAPPRADEIEEIPSVDGTATAAPEEEAKPADEDLTDKQNDEFIYVY</sequence>
<dbReference type="PANTHER" id="PTHR43791:SF16">
    <property type="entry name" value="TRANSPORTER, PUTATIVE (AFU_ORTHOLOGUE AFUA_3G01840)-RELATED"/>
    <property type="match status" value="1"/>
</dbReference>
<dbReference type="AlphaFoldDB" id="A0A5C5FTF7"/>
<accession>A0A5C5FTF7</accession>
<proteinExistence type="predicted"/>
<feature type="compositionally biased region" description="Basic and acidic residues" evidence="6">
    <location>
        <begin position="512"/>
        <end position="527"/>
    </location>
</feature>
<feature type="transmembrane region" description="Helical" evidence="7">
    <location>
        <begin position="206"/>
        <end position="226"/>
    </location>
</feature>
<protein>
    <submittedName>
        <fullName evidence="8">Major facilitator superfamily domain-containing protein</fullName>
    </submittedName>
</protein>
<dbReference type="SUPFAM" id="SSF103473">
    <property type="entry name" value="MFS general substrate transporter"/>
    <property type="match status" value="1"/>
</dbReference>
<feature type="region of interest" description="Disordered" evidence="6">
    <location>
        <begin position="489"/>
        <end position="533"/>
    </location>
</feature>